<dbReference type="PANTHER" id="PTHR43569:SF1">
    <property type="entry name" value="BLL3371 PROTEIN"/>
    <property type="match status" value="1"/>
</dbReference>
<evidence type="ECO:0000313" key="4">
    <source>
        <dbReference type="Proteomes" id="UP000192917"/>
    </source>
</evidence>
<comment type="similarity">
    <text evidence="1">Belongs to the metallo-dependent hydrolases superfamily.</text>
</comment>
<organism evidence="3 4">
    <name type="scientific">Tistlia consotensis USBA 355</name>
    <dbReference type="NCBI Taxonomy" id="560819"/>
    <lineage>
        <taxon>Bacteria</taxon>
        <taxon>Pseudomonadati</taxon>
        <taxon>Pseudomonadota</taxon>
        <taxon>Alphaproteobacteria</taxon>
        <taxon>Rhodospirillales</taxon>
        <taxon>Rhodovibrionaceae</taxon>
        <taxon>Tistlia</taxon>
    </lineage>
</organism>
<dbReference type="InterPro" id="IPR032466">
    <property type="entry name" value="Metal_Hydrolase"/>
</dbReference>
<protein>
    <submittedName>
        <fullName evidence="3">Predicted metal-dependent hydrolase, TIM-barrel fold</fullName>
    </submittedName>
</protein>
<evidence type="ECO:0000259" key="2">
    <source>
        <dbReference type="Pfam" id="PF04909"/>
    </source>
</evidence>
<dbReference type="PANTHER" id="PTHR43569">
    <property type="entry name" value="AMIDOHYDROLASE"/>
    <property type="match status" value="1"/>
</dbReference>
<reference evidence="3 4" key="1">
    <citation type="submission" date="2017-04" db="EMBL/GenBank/DDBJ databases">
        <authorList>
            <person name="Afonso C.L."/>
            <person name="Miller P.J."/>
            <person name="Scott M.A."/>
            <person name="Spackman E."/>
            <person name="Goraichik I."/>
            <person name="Dimitrov K.M."/>
            <person name="Suarez D.L."/>
            <person name="Swayne D.E."/>
        </authorList>
    </citation>
    <scope>NUCLEOTIDE SEQUENCE [LARGE SCALE GENOMIC DNA]</scope>
    <source>
        <strain evidence="3 4">USBA 355</strain>
    </source>
</reference>
<dbReference type="GO" id="GO:0016787">
    <property type="term" value="F:hydrolase activity"/>
    <property type="evidence" value="ECO:0007669"/>
    <property type="project" value="UniProtKB-KW"/>
</dbReference>
<dbReference type="Proteomes" id="UP000192917">
    <property type="component" value="Unassembled WGS sequence"/>
</dbReference>
<dbReference type="InterPro" id="IPR006680">
    <property type="entry name" value="Amidohydro-rel"/>
</dbReference>
<feature type="domain" description="Amidohydrolase-related" evidence="2">
    <location>
        <begin position="35"/>
        <end position="355"/>
    </location>
</feature>
<dbReference type="RefSeq" id="WP_200808547.1">
    <property type="nucleotide sequence ID" value="NZ_FWZX01000014.1"/>
</dbReference>
<dbReference type="InterPro" id="IPR052350">
    <property type="entry name" value="Metallo-dep_Lactonases"/>
</dbReference>
<dbReference type="STRING" id="560819.SAMN05428998_11495"/>
<keyword evidence="4" id="KW-1185">Reference proteome</keyword>
<dbReference type="Gene3D" id="3.20.20.140">
    <property type="entry name" value="Metal-dependent hydrolases"/>
    <property type="match status" value="1"/>
</dbReference>
<dbReference type="Pfam" id="PF04909">
    <property type="entry name" value="Amidohydro_2"/>
    <property type="match status" value="1"/>
</dbReference>
<dbReference type="SUPFAM" id="SSF51556">
    <property type="entry name" value="Metallo-dependent hydrolases"/>
    <property type="match status" value="1"/>
</dbReference>
<sequence length="355" mass="39198">MTPQERKIWVRRMGARSEWWDRRREAVVEPEWEIVDAHCHFWEERDLPDPQDSGVLLRTSRYLPDEFLRDAGNGHRVAACVYIECGSGYRDEGPEHLRPVGETAFAAELADRLAAREGAPEIAAIVAHADMRHPDLPAVLDAHEKAGRGRLRGVRHSAARLEDPAARLIAGAAPPGLYLDPGFRRGVALLGERGLTFDAFQFHFQLDELAGLARSAPGTTIVVNHLGAPVGFTRDPGAGDPIFAAWAVSIEMLARLPNVVMKLGGLASIVTGYDGHERDRPPSSQDFVSERGAWFRHAIDRFGPERCLFESNFPVDSVAIGYGVLWNAYKTLAGEYDAAARHALLAGTARRVYRL</sequence>
<name>A0A1Y6C4L4_9PROT</name>
<evidence type="ECO:0000256" key="1">
    <source>
        <dbReference type="ARBA" id="ARBA00038310"/>
    </source>
</evidence>
<dbReference type="EMBL" id="FWZX01000014">
    <property type="protein sequence ID" value="SMF41431.1"/>
    <property type="molecule type" value="Genomic_DNA"/>
</dbReference>
<accession>A0A1Y6C4L4</accession>
<gene>
    <name evidence="3" type="ORF">SAMN05428998_11495</name>
</gene>
<dbReference type="AlphaFoldDB" id="A0A1Y6C4L4"/>
<keyword evidence="3" id="KW-0378">Hydrolase</keyword>
<proteinExistence type="inferred from homology"/>
<evidence type="ECO:0000313" key="3">
    <source>
        <dbReference type="EMBL" id="SMF41431.1"/>
    </source>
</evidence>